<dbReference type="GO" id="GO:0008270">
    <property type="term" value="F:zinc ion binding"/>
    <property type="evidence" value="ECO:0007669"/>
    <property type="project" value="UniProtKB-KW"/>
</dbReference>
<reference evidence="3 4" key="1">
    <citation type="submission" date="2020-02" db="EMBL/GenBank/DDBJ databases">
        <authorList>
            <person name="Ferguson B K."/>
        </authorList>
    </citation>
    <scope>NUCLEOTIDE SEQUENCE [LARGE SCALE GENOMIC DNA]</scope>
</reference>
<dbReference type="InterPro" id="IPR013087">
    <property type="entry name" value="Znf_C2H2_type"/>
</dbReference>
<dbReference type="Proteomes" id="UP000479000">
    <property type="component" value="Unassembled WGS sequence"/>
</dbReference>
<evidence type="ECO:0000256" key="1">
    <source>
        <dbReference type="PROSITE-ProRule" id="PRU00042"/>
    </source>
</evidence>
<keyword evidence="1" id="KW-0479">Metal-binding</keyword>
<keyword evidence="4" id="KW-1185">Reference proteome</keyword>
<keyword evidence="1" id="KW-0863">Zinc-finger</keyword>
<dbReference type="OrthoDB" id="8186305at2759"/>
<evidence type="ECO:0000313" key="3">
    <source>
        <dbReference type="EMBL" id="CAB0020980.1"/>
    </source>
</evidence>
<keyword evidence="1" id="KW-0862">Zinc</keyword>
<organism evidence="3 4">
    <name type="scientific">Nesidiocoris tenuis</name>
    <dbReference type="NCBI Taxonomy" id="355587"/>
    <lineage>
        <taxon>Eukaryota</taxon>
        <taxon>Metazoa</taxon>
        <taxon>Ecdysozoa</taxon>
        <taxon>Arthropoda</taxon>
        <taxon>Hexapoda</taxon>
        <taxon>Insecta</taxon>
        <taxon>Pterygota</taxon>
        <taxon>Neoptera</taxon>
        <taxon>Paraneoptera</taxon>
        <taxon>Hemiptera</taxon>
        <taxon>Heteroptera</taxon>
        <taxon>Panheteroptera</taxon>
        <taxon>Cimicomorpha</taxon>
        <taxon>Miridae</taxon>
        <taxon>Dicyphina</taxon>
        <taxon>Nesidiocoris</taxon>
    </lineage>
</organism>
<dbReference type="EMBL" id="CADCXU010036156">
    <property type="protein sequence ID" value="CAB0020980.1"/>
    <property type="molecule type" value="Genomic_DNA"/>
</dbReference>
<gene>
    <name evidence="3" type="ORF">NTEN_LOCUS24505</name>
</gene>
<feature type="domain" description="C2H2-type" evidence="2">
    <location>
        <begin position="107"/>
        <end position="134"/>
    </location>
</feature>
<dbReference type="SMART" id="SM00355">
    <property type="entry name" value="ZnF_C2H2"/>
    <property type="match status" value="2"/>
</dbReference>
<accession>A0A6H5HV78</accession>
<evidence type="ECO:0000313" key="4">
    <source>
        <dbReference type="Proteomes" id="UP000479000"/>
    </source>
</evidence>
<dbReference type="Gene3D" id="3.30.160.60">
    <property type="entry name" value="Classic Zinc Finger"/>
    <property type="match status" value="1"/>
</dbReference>
<sequence length="220" mass="24586">MPGTSQKGPVLSSRVERGLSLEKSQDLMQLKTNTSQIIENNVGLLFEGPTCKSAWVELAKATLARLLVFNAVCPRQVIELQVEDYENRIEIDGAMVNENANTSKQTFPCDRCNKIYHSRGGLYTHRRLECGKQPSYFCPRCSYKTKHKHSLVSHVGSRHPEVLASIVGTDQARSQPVAQLNSQNSSFPQNFQMLEVKAPSQFIAGDFSKMMSDCDPATYQ</sequence>
<protein>
    <recommendedName>
        <fullName evidence="2">C2H2-type domain-containing protein</fullName>
    </recommendedName>
</protein>
<dbReference type="PROSITE" id="PS50157">
    <property type="entry name" value="ZINC_FINGER_C2H2_2"/>
    <property type="match status" value="1"/>
</dbReference>
<evidence type="ECO:0000259" key="2">
    <source>
        <dbReference type="PROSITE" id="PS50157"/>
    </source>
</evidence>
<dbReference type="AlphaFoldDB" id="A0A6H5HV78"/>
<proteinExistence type="predicted"/>
<name>A0A6H5HV78_9HEMI</name>